<evidence type="ECO:0000256" key="13">
    <source>
        <dbReference type="ARBA" id="ARBA00023242"/>
    </source>
</evidence>
<dbReference type="GO" id="GO:0005524">
    <property type="term" value="F:ATP binding"/>
    <property type="evidence" value="ECO:0007669"/>
    <property type="project" value="UniProtKB-KW"/>
</dbReference>
<evidence type="ECO:0000256" key="7">
    <source>
        <dbReference type="ARBA" id="ARBA00022840"/>
    </source>
</evidence>
<evidence type="ECO:0000256" key="1">
    <source>
        <dbReference type="ARBA" id="ARBA00004123"/>
    </source>
</evidence>
<dbReference type="GO" id="GO:0006281">
    <property type="term" value="P:DNA repair"/>
    <property type="evidence" value="ECO:0007669"/>
    <property type="project" value="UniProtKB-KW"/>
</dbReference>
<keyword evidence="3 15" id="KW-0547">Nucleotide-binding</keyword>
<dbReference type="Pfam" id="PF17856">
    <property type="entry name" value="TIP49_C"/>
    <property type="match status" value="1"/>
</dbReference>
<dbReference type="GO" id="GO:0031011">
    <property type="term" value="C:Ino80 complex"/>
    <property type="evidence" value="ECO:0007669"/>
    <property type="project" value="UniProtKB-ARBA"/>
</dbReference>
<keyword evidence="12 15" id="KW-0234">DNA repair</keyword>
<evidence type="ECO:0000256" key="12">
    <source>
        <dbReference type="ARBA" id="ARBA00023204"/>
    </source>
</evidence>
<keyword evidence="5 15" id="KW-0378">Hydrolase</keyword>
<keyword evidence="4 15" id="KW-0227">DNA damage</keyword>
<comment type="subcellular location">
    <subcellularLocation>
        <location evidence="1 15">Nucleus</location>
    </subcellularLocation>
</comment>
<dbReference type="InterPro" id="IPR041048">
    <property type="entry name" value="RuvB-like_C"/>
</dbReference>
<evidence type="ECO:0000256" key="8">
    <source>
        <dbReference type="ARBA" id="ARBA00022853"/>
    </source>
</evidence>
<evidence type="ECO:0000313" key="19">
    <source>
        <dbReference type="Proteomes" id="UP000240883"/>
    </source>
</evidence>
<dbReference type="GO" id="GO:0000812">
    <property type="term" value="C:Swr1 complex"/>
    <property type="evidence" value="ECO:0007669"/>
    <property type="project" value="UniProtKB-ARBA"/>
</dbReference>
<proteinExistence type="inferred from homology"/>
<dbReference type="FunFam" id="2.40.50.360:FF:000001">
    <property type="entry name" value="RuvB-like helicase"/>
    <property type="match status" value="1"/>
</dbReference>
<comment type="function">
    <text evidence="15">DNA helicase participates in several chromatin remodeling complexes, including the SWR1 and the INO80 complexes.</text>
</comment>
<name>A0A2T2N8D7_CORCC</name>
<protein>
    <recommendedName>
        <fullName evidence="15">RuvB-like helicase</fullName>
        <ecNumber evidence="15">3.6.4.12</ecNumber>
    </recommendedName>
</protein>
<gene>
    <name evidence="18" type="ORF">BS50DRAFT_504986</name>
</gene>
<dbReference type="InterPro" id="IPR003593">
    <property type="entry name" value="AAA+_ATPase"/>
</dbReference>
<keyword evidence="11 15" id="KW-0804">Transcription</keyword>
<organism evidence="18 19">
    <name type="scientific">Corynespora cassiicola Philippines</name>
    <dbReference type="NCBI Taxonomy" id="1448308"/>
    <lineage>
        <taxon>Eukaryota</taxon>
        <taxon>Fungi</taxon>
        <taxon>Dikarya</taxon>
        <taxon>Ascomycota</taxon>
        <taxon>Pezizomycotina</taxon>
        <taxon>Dothideomycetes</taxon>
        <taxon>Pleosporomycetidae</taxon>
        <taxon>Pleosporales</taxon>
        <taxon>Corynesporascaceae</taxon>
        <taxon>Corynespora</taxon>
    </lineage>
</organism>
<dbReference type="GO" id="GO:0006325">
    <property type="term" value="P:chromatin organization"/>
    <property type="evidence" value="ECO:0007669"/>
    <property type="project" value="UniProtKB-KW"/>
</dbReference>
<comment type="similarity">
    <text evidence="2 15">Belongs to the RuvB family.</text>
</comment>
<dbReference type="GO" id="GO:0016887">
    <property type="term" value="F:ATP hydrolysis activity"/>
    <property type="evidence" value="ECO:0007669"/>
    <property type="project" value="RHEA"/>
</dbReference>
<keyword evidence="10" id="KW-0010">Activator</keyword>
<evidence type="ECO:0000256" key="9">
    <source>
        <dbReference type="ARBA" id="ARBA00023015"/>
    </source>
</evidence>
<dbReference type="OrthoDB" id="10060499at2759"/>
<dbReference type="EMBL" id="KZ678145">
    <property type="protein sequence ID" value="PSN61288.1"/>
    <property type="molecule type" value="Genomic_DNA"/>
</dbReference>
<evidence type="ECO:0000256" key="4">
    <source>
        <dbReference type="ARBA" id="ARBA00022763"/>
    </source>
</evidence>
<keyword evidence="19" id="KW-1185">Reference proteome</keyword>
<keyword evidence="6 15" id="KW-0347">Helicase</keyword>
<dbReference type="Gene3D" id="2.40.50.360">
    <property type="entry name" value="RuvB-like helicase, domain II"/>
    <property type="match status" value="1"/>
</dbReference>
<feature type="region of interest" description="Disordered" evidence="16">
    <location>
        <begin position="1"/>
        <end position="25"/>
    </location>
</feature>
<evidence type="ECO:0000313" key="18">
    <source>
        <dbReference type="EMBL" id="PSN61288.1"/>
    </source>
</evidence>
<dbReference type="STRING" id="1448308.A0A2T2N8D7"/>
<dbReference type="InterPro" id="IPR027238">
    <property type="entry name" value="RuvB-like"/>
</dbReference>
<evidence type="ECO:0000256" key="15">
    <source>
        <dbReference type="RuleBase" id="RU363048"/>
    </source>
</evidence>
<dbReference type="Gene3D" id="1.10.8.60">
    <property type="match status" value="1"/>
</dbReference>
<evidence type="ECO:0000256" key="16">
    <source>
        <dbReference type="SAM" id="MobiDB-lite"/>
    </source>
</evidence>
<evidence type="ECO:0000256" key="3">
    <source>
        <dbReference type="ARBA" id="ARBA00022741"/>
    </source>
</evidence>
<reference evidence="18 19" key="1">
    <citation type="journal article" date="2018" name="Front. Microbiol.">
        <title>Genome-Wide Analysis of Corynespora cassiicola Leaf Fall Disease Putative Effectors.</title>
        <authorList>
            <person name="Lopez D."/>
            <person name="Ribeiro S."/>
            <person name="Label P."/>
            <person name="Fumanal B."/>
            <person name="Venisse J.S."/>
            <person name="Kohler A."/>
            <person name="de Oliveira R.R."/>
            <person name="Labutti K."/>
            <person name="Lipzen A."/>
            <person name="Lail K."/>
            <person name="Bauer D."/>
            <person name="Ohm R.A."/>
            <person name="Barry K.W."/>
            <person name="Spatafora J."/>
            <person name="Grigoriev I.V."/>
            <person name="Martin F.M."/>
            <person name="Pujade-Renaud V."/>
        </authorList>
    </citation>
    <scope>NUCLEOTIDE SEQUENCE [LARGE SCALE GENOMIC DNA]</scope>
    <source>
        <strain evidence="18 19">Philippines</strain>
    </source>
</reference>
<dbReference type="PANTHER" id="PTHR11093">
    <property type="entry name" value="RUVB-RELATED REPTIN AND PONTIN"/>
    <property type="match status" value="1"/>
</dbReference>
<accession>A0A2T2N8D7</accession>
<dbReference type="InterPro" id="IPR027417">
    <property type="entry name" value="P-loop_NTPase"/>
</dbReference>
<dbReference type="AlphaFoldDB" id="A0A2T2N8D7"/>
<dbReference type="Pfam" id="PF06068">
    <property type="entry name" value="TIP49"/>
    <property type="match status" value="1"/>
</dbReference>
<dbReference type="GO" id="GO:0003678">
    <property type="term" value="F:DNA helicase activity"/>
    <property type="evidence" value="ECO:0007669"/>
    <property type="project" value="UniProtKB-EC"/>
</dbReference>
<dbReference type="FunFam" id="1.10.8.60:FF:000010">
    <property type="entry name" value="RuvB-like helicase"/>
    <property type="match status" value="1"/>
</dbReference>
<dbReference type="InterPro" id="IPR010339">
    <property type="entry name" value="TIP49_P-loop"/>
</dbReference>
<evidence type="ECO:0000259" key="17">
    <source>
        <dbReference type="SMART" id="SM00382"/>
    </source>
</evidence>
<evidence type="ECO:0000256" key="6">
    <source>
        <dbReference type="ARBA" id="ARBA00022806"/>
    </source>
</evidence>
<dbReference type="Proteomes" id="UP000240883">
    <property type="component" value="Unassembled WGS sequence"/>
</dbReference>
<keyword evidence="13 15" id="KW-0539">Nucleus</keyword>
<feature type="domain" description="AAA+ ATPase" evidence="17">
    <location>
        <begin position="75"/>
        <end position="379"/>
    </location>
</feature>
<keyword evidence="8 15" id="KW-0156">Chromatin regulator</keyword>
<dbReference type="SMART" id="SM00382">
    <property type="entry name" value="AAA"/>
    <property type="match status" value="1"/>
</dbReference>
<dbReference type="SUPFAM" id="SSF52540">
    <property type="entry name" value="P-loop containing nucleoside triphosphate hydrolases"/>
    <property type="match status" value="1"/>
</dbReference>
<dbReference type="InterPro" id="IPR042487">
    <property type="entry name" value="RuvBL1/2_DNA/RNA_bd_dom"/>
</dbReference>
<evidence type="ECO:0000256" key="11">
    <source>
        <dbReference type="ARBA" id="ARBA00023163"/>
    </source>
</evidence>
<comment type="catalytic activity">
    <reaction evidence="14 15">
        <text>ATP + H2O = ADP + phosphate + H(+)</text>
        <dbReference type="Rhea" id="RHEA:13065"/>
        <dbReference type="ChEBI" id="CHEBI:15377"/>
        <dbReference type="ChEBI" id="CHEBI:15378"/>
        <dbReference type="ChEBI" id="CHEBI:30616"/>
        <dbReference type="ChEBI" id="CHEBI:43474"/>
        <dbReference type="ChEBI" id="CHEBI:456216"/>
        <dbReference type="EC" id="3.6.4.12"/>
    </reaction>
</comment>
<evidence type="ECO:0000256" key="14">
    <source>
        <dbReference type="ARBA" id="ARBA00047995"/>
    </source>
</evidence>
<evidence type="ECO:0000256" key="10">
    <source>
        <dbReference type="ARBA" id="ARBA00023159"/>
    </source>
</evidence>
<dbReference type="EC" id="3.6.4.12" evidence="15"/>
<sequence length="471" mass="50767">MAASVPVSEVKSTSRESRTAAHSHIKGLGLSSSTGIANPNAGGFVGQAAAREARIYFPSSACGLVVDLVKAKKMSGRAVLLAGGPGTGKTALALAVSQELGTKVPFCPIVGSEIYSAEVKKTEALMENFRRAIGLRVKETKEVYEGEVTELTPEEAENPLGGYGRTISHLLITLKSTKGTKKLRLDPSIYEAIQKERVRLGDVIYIEANTGAVKRVGRSDAYATEFDLEAEEYVPIPKGDVHKKKEIVQDVTLHDLDVANARPQGGQDIMSMMGQLMKPKKTEITEKLRLEINKVVNKYIDQGVADLVPGVLFIDEVHMLDLEAFTFLNRALESPLSPLVILASNRGSTHIRGGENLPPSPHGIPTDLLARLLIIPTHPYAPKEIHSIVQARANTEKLQISPDALAKVSQLGEKVSLRYALQLLTPASVLAKVSGRQNGQIEVDDVTECEGLFLDARRSAKNLGTTSGFIA</sequence>
<dbReference type="Gene3D" id="3.40.50.300">
    <property type="entry name" value="P-loop containing nucleotide triphosphate hydrolases"/>
    <property type="match status" value="1"/>
</dbReference>
<evidence type="ECO:0000256" key="5">
    <source>
        <dbReference type="ARBA" id="ARBA00022801"/>
    </source>
</evidence>
<keyword evidence="7 15" id="KW-0067">ATP-binding</keyword>
<evidence type="ECO:0000256" key="2">
    <source>
        <dbReference type="ARBA" id="ARBA00007519"/>
    </source>
</evidence>
<keyword evidence="9 15" id="KW-0805">Transcription regulation</keyword>